<dbReference type="CDD" id="cd06445">
    <property type="entry name" value="ATase"/>
    <property type="match status" value="1"/>
</dbReference>
<evidence type="ECO:0000313" key="14">
    <source>
        <dbReference type="Proteomes" id="UP000186894"/>
    </source>
</evidence>
<gene>
    <name evidence="13" type="ORF">BJF95_19250</name>
</gene>
<dbReference type="AlphaFoldDB" id="A0A1Q8ZPD4"/>
<dbReference type="PIRSF" id="PIRSF000409">
    <property type="entry name" value="Ada"/>
    <property type="match status" value="1"/>
</dbReference>
<keyword evidence="14" id="KW-1185">Reference proteome</keyword>
<dbReference type="InterPro" id="IPR004026">
    <property type="entry name" value="Ada_DNA_repair_Zn-bd"/>
</dbReference>
<dbReference type="RefSeq" id="WP_075641062.1">
    <property type="nucleotide sequence ID" value="NZ_MKIM01000028.1"/>
</dbReference>
<dbReference type="Pfam" id="PF12833">
    <property type="entry name" value="HTH_18"/>
    <property type="match status" value="1"/>
</dbReference>
<dbReference type="InterPro" id="IPR018060">
    <property type="entry name" value="HTH_AraC"/>
</dbReference>
<evidence type="ECO:0000256" key="8">
    <source>
        <dbReference type="ARBA" id="ARBA00023204"/>
    </source>
</evidence>
<dbReference type="PANTHER" id="PTHR10815">
    <property type="entry name" value="METHYLATED-DNA--PROTEIN-CYSTEINE METHYLTRANSFERASE"/>
    <property type="match status" value="1"/>
</dbReference>
<feature type="binding site" evidence="11">
    <location>
        <position position="41"/>
    </location>
    <ligand>
        <name>Zn(2+)</name>
        <dbReference type="ChEBI" id="CHEBI:29105"/>
    </ligand>
</feature>
<dbReference type="SUPFAM" id="SSF53155">
    <property type="entry name" value="Methylated DNA-protein cysteine methyltransferase domain"/>
    <property type="match status" value="1"/>
</dbReference>
<evidence type="ECO:0000313" key="13">
    <source>
        <dbReference type="EMBL" id="OLP43743.1"/>
    </source>
</evidence>
<comment type="catalytic activity">
    <reaction evidence="9">
        <text>a 6-O-methyl-2'-deoxyguanosine in DNA + L-cysteinyl-[protein] = S-methyl-L-cysteinyl-[protein] + a 2'-deoxyguanosine in DNA</text>
        <dbReference type="Rhea" id="RHEA:24000"/>
        <dbReference type="Rhea" id="RHEA-COMP:10131"/>
        <dbReference type="Rhea" id="RHEA-COMP:10132"/>
        <dbReference type="Rhea" id="RHEA-COMP:11367"/>
        <dbReference type="Rhea" id="RHEA-COMP:11368"/>
        <dbReference type="ChEBI" id="CHEBI:29950"/>
        <dbReference type="ChEBI" id="CHEBI:82612"/>
        <dbReference type="ChEBI" id="CHEBI:85445"/>
        <dbReference type="ChEBI" id="CHEBI:85448"/>
        <dbReference type="EC" id="2.1.1.63"/>
    </reaction>
</comment>
<evidence type="ECO:0000256" key="10">
    <source>
        <dbReference type="PIRSR" id="PIRSR000409-1"/>
    </source>
</evidence>
<feature type="binding site" evidence="11">
    <location>
        <position position="68"/>
    </location>
    <ligand>
        <name>Zn(2+)</name>
        <dbReference type="ChEBI" id="CHEBI:29105"/>
    </ligand>
</feature>
<dbReference type="GO" id="GO:0006281">
    <property type="term" value="P:DNA repair"/>
    <property type="evidence" value="ECO:0007669"/>
    <property type="project" value="UniProtKB-KW"/>
</dbReference>
<dbReference type="PROSITE" id="PS00374">
    <property type="entry name" value="MGMT"/>
    <property type="match status" value="1"/>
</dbReference>
<keyword evidence="11" id="KW-0479">Metal-binding</keyword>
<evidence type="ECO:0000259" key="12">
    <source>
        <dbReference type="PROSITE" id="PS01124"/>
    </source>
</evidence>
<dbReference type="InterPro" id="IPR016221">
    <property type="entry name" value="Bifunct_regulatory_prot_Ada"/>
</dbReference>
<reference evidence="13 14" key="1">
    <citation type="submission" date="2016-09" db="EMBL/GenBank/DDBJ databases">
        <title>Rhizobium oryziradicis sp. nov., isolated from the root of rice.</title>
        <authorList>
            <person name="Zhao J."/>
            <person name="Zhang X."/>
        </authorList>
    </citation>
    <scope>NUCLEOTIDE SEQUENCE [LARGE SCALE GENOMIC DNA]</scope>
    <source>
        <strain evidence="13 14">N19</strain>
    </source>
</reference>
<feature type="active site" description="Nucleophile; methyl group acceptor from methylphosphotriester" evidence="10">
    <location>
        <position position="37"/>
    </location>
</feature>
<dbReference type="InterPro" id="IPR036388">
    <property type="entry name" value="WH-like_DNA-bd_sf"/>
</dbReference>
<feature type="active site" description="Nucleophile; methyl group acceptor from either O6-methylguanine or O4-methylthymine" evidence="10">
    <location>
        <position position="318"/>
    </location>
</feature>
<evidence type="ECO:0000256" key="3">
    <source>
        <dbReference type="ARBA" id="ARBA00011918"/>
    </source>
</evidence>
<dbReference type="Proteomes" id="UP000186894">
    <property type="component" value="Unassembled WGS sequence"/>
</dbReference>
<dbReference type="Gene3D" id="3.30.160.70">
    <property type="entry name" value="Methylated DNA-protein cysteine methyltransferase domain"/>
    <property type="match status" value="1"/>
</dbReference>
<keyword evidence="6" id="KW-0227">DNA damage</keyword>
<dbReference type="Pfam" id="PF02805">
    <property type="entry name" value="Ada_Zn_binding"/>
    <property type="match status" value="1"/>
</dbReference>
<dbReference type="SMART" id="SM00342">
    <property type="entry name" value="HTH_ARAC"/>
    <property type="match status" value="1"/>
</dbReference>
<dbReference type="InterPro" id="IPR001497">
    <property type="entry name" value="MethylDNA_cys_MeTrfase_AS"/>
</dbReference>
<dbReference type="PROSITE" id="PS01124">
    <property type="entry name" value="HTH_ARAC_FAMILY_2"/>
    <property type="match status" value="1"/>
</dbReference>
<dbReference type="EMBL" id="MKIM01000028">
    <property type="protein sequence ID" value="OLP43743.1"/>
    <property type="molecule type" value="Genomic_DNA"/>
</dbReference>
<dbReference type="SUPFAM" id="SSF46767">
    <property type="entry name" value="Methylated DNA-protein cysteine methyltransferase, C-terminal domain"/>
    <property type="match status" value="1"/>
</dbReference>
<dbReference type="GO" id="GO:0003700">
    <property type="term" value="F:DNA-binding transcription factor activity"/>
    <property type="evidence" value="ECO:0007669"/>
    <property type="project" value="InterPro"/>
</dbReference>
<evidence type="ECO:0000256" key="7">
    <source>
        <dbReference type="ARBA" id="ARBA00023159"/>
    </source>
</evidence>
<feature type="binding site" evidence="11">
    <location>
        <position position="71"/>
    </location>
    <ligand>
        <name>Zn(2+)</name>
        <dbReference type="ChEBI" id="CHEBI:29105"/>
    </ligand>
</feature>
<dbReference type="FunFam" id="1.10.10.10:FF:000214">
    <property type="entry name" value="Methylated-DNA--protein-cysteine methyltransferase"/>
    <property type="match status" value="1"/>
</dbReference>
<dbReference type="InterPro" id="IPR036217">
    <property type="entry name" value="MethylDNA_cys_MeTrfase_DNAb"/>
</dbReference>
<dbReference type="OrthoDB" id="9802228at2"/>
<dbReference type="InterPro" id="IPR035451">
    <property type="entry name" value="Ada-like_dom_sf"/>
</dbReference>
<dbReference type="InterPro" id="IPR036631">
    <property type="entry name" value="MGMT_N_sf"/>
</dbReference>
<keyword evidence="11" id="KW-0862">Zinc</keyword>
<comment type="caution">
    <text evidence="13">The sequence shown here is derived from an EMBL/GenBank/DDBJ whole genome shotgun (WGS) entry which is preliminary data.</text>
</comment>
<evidence type="ECO:0000256" key="4">
    <source>
        <dbReference type="ARBA" id="ARBA00022603"/>
    </source>
</evidence>
<evidence type="ECO:0000256" key="2">
    <source>
        <dbReference type="ARBA" id="ARBA00008711"/>
    </source>
</evidence>
<keyword evidence="4 13" id="KW-0489">Methyltransferase</keyword>
<accession>A0A1Q8ZPD4</accession>
<comment type="similarity">
    <text evidence="2">Belongs to the MGMT family.</text>
</comment>
<keyword evidence="5 13" id="KW-0808">Transferase</keyword>
<comment type="cofactor">
    <cofactor evidence="11">
        <name>Zn(2+)</name>
        <dbReference type="ChEBI" id="CHEBI:29105"/>
    </cofactor>
    <text evidence="11">Binds 1 zinc ion per subunit.</text>
</comment>
<dbReference type="GO" id="GO:0003908">
    <property type="term" value="F:methylated-DNA-[protein]-cysteine S-methyltransferase activity"/>
    <property type="evidence" value="ECO:0007669"/>
    <property type="project" value="UniProtKB-EC"/>
</dbReference>
<dbReference type="Gene3D" id="1.10.10.10">
    <property type="entry name" value="Winged helix-like DNA-binding domain superfamily/Winged helix DNA-binding domain"/>
    <property type="match status" value="1"/>
</dbReference>
<dbReference type="GO" id="GO:0043565">
    <property type="term" value="F:sequence-specific DNA binding"/>
    <property type="evidence" value="ECO:0007669"/>
    <property type="project" value="InterPro"/>
</dbReference>
<organism evidence="13 14">
    <name type="scientific">Rhizobium oryziradicis</name>
    <dbReference type="NCBI Taxonomy" id="1867956"/>
    <lineage>
        <taxon>Bacteria</taxon>
        <taxon>Pseudomonadati</taxon>
        <taxon>Pseudomonadota</taxon>
        <taxon>Alphaproteobacteria</taxon>
        <taxon>Hyphomicrobiales</taxon>
        <taxon>Rhizobiaceae</taxon>
        <taxon>Rhizobium/Agrobacterium group</taxon>
        <taxon>Rhizobium</taxon>
    </lineage>
</organism>
<dbReference type="InterPro" id="IPR014048">
    <property type="entry name" value="MethylDNA_cys_MeTrfase_DNA-bd"/>
</dbReference>
<keyword evidence="8" id="KW-0234">DNA repair</keyword>
<evidence type="ECO:0000256" key="1">
    <source>
        <dbReference type="ARBA" id="ARBA00001286"/>
    </source>
</evidence>
<evidence type="ECO:0000256" key="6">
    <source>
        <dbReference type="ARBA" id="ARBA00022763"/>
    </source>
</evidence>
<dbReference type="PANTHER" id="PTHR10815:SF5">
    <property type="entry name" value="METHYLATED-DNA--PROTEIN-CYSTEINE METHYLTRANSFERASE"/>
    <property type="match status" value="1"/>
</dbReference>
<dbReference type="Gene3D" id="3.40.10.10">
    <property type="entry name" value="DNA Methylphosphotriester Repair Domain"/>
    <property type="match status" value="1"/>
</dbReference>
<sequence length="356" mass="39405">MLFKRPTHDHLYAALVAKDASFDGFSYVCVTSTRIFCRFSCTARKPKQENCRFEDTIAACLEGGFRPCKRCRPLLSYGAPEPVAKHLLEQLEADPLRRWGERDIIGLGHDPSTVRRIFKRRFGMSFLEIARLRRASIGADSLLTGERVIDAQLEAGYESGSGFRAAITQLFGTAPAKLKDASLLKADWLETPIGPMLAVVDDHALHLLEFADRPALPNELHRLKAKNSAGIALGSNTVTEQIASELDGYFKDATTPFKTRLANHGTEFEREVWHALRLTPAGETHSYSQVAAALDRTSAVRAVARANGANQIAIVIPCHRVIGADGSLTGYGGGLWRKQWLLKHERKQSKIDHGFE</sequence>
<feature type="domain" description="HTH araC/xylS-type" evidence="12">
    <location>
        <begin position="107"/>
        <end position="181"/>
    </location>
</feature>
<evidence type="ECO:0000256" key="11">
    <source>
        <dbReference type="PIRSR" id="PIRSR000409-3"/>
    </source>
</evidence>
<dbReference type="STRING" id="1867956.BJF95_19250"/>
<dbReference type="NCBIfam" id="TIGR00589">
    <property type="entry name" value="ogt"/>
    <property type="match status" value="1"/>
</dbReference>
<dbReference type="SUPFAM" id="SSF57884">
    <property type="entry name" value="Ada DNA repair protein, N-terminal domain (N-Ada 10)"/>
    <property type="match status" value="1"/>
</dbReference>
<name>A0A1Q8ZPD4_9HYPH</name>
<protein>
    <recommendedName>
        <fullName evidence="3">methylated-DNA--[protein]-cysteine S-methyltransferase</fullName>
        <ecNumber evidence="3">2.1.1.63</ecNumber>
    </recommendedName>
</protein>
<dbReference type="Pfam" id="PF01035">
    <property type="entry name" value="DNA_binding_1"/>
    <property type="match status" value="1"/>
</dbReference>
<evidence type="ECO:0000256" key="5">
    <source>
        <dbReference type="ARBA" id="ARBA00022679"/>
    </source>
</evidence>
<dbReference type="EC" id="2.1.1.63" evidence="3"/>
<dbReference type="Gene3D" id="1.10.10.60">
    <property type="entry name" value="Homeodomain-like"/>
    <property type="match status" value="1"/>
</dbReference>
<dbReference type="GO" id="GO:0008270">
    <property type="term" value="F:zinc ion binding"/>
    <property type="evidence" value="ECO:0007669"/>
    <property type="project" value="InterPro"/>
</dbReference>
<comment type="catalytic activity">
    <reaction evidence="1">
        <text>a 4-O-methyl-thymidine in DNA + L-cysteinyl-[protein] = a thymidine in DNA + S-methyl-L-cysteinyl-[protein]</text>
        <dbReference type="Rhea" id="RHEA:53428"/>
        <dbReference type="Rhea" id="RHEA-COMP:10131"/>
        <dbReference type="Rhea" id="RHEA-COMP:10132"/>
        <dbReference type="Rhea" id="RHEA-COMP:13555"/>
        <dbReference type="Rhea" id="RHEA-COMP:13556"/>
        <dbReference type="ChEBI" id="CHEBI:29950"/>
        <dbReference type="ChEBI" id="CHEBI:82612"/>
        <dbReference type="ChEBI" id="CHEBI:137386"/>
        <dbReference type="ChEBI" id="CHEBI:137387"/>
        <dbReference type="EC" id="2.1.1.63"/>
    </reaction>
</comment>
<keyword evidence="7" id="KW-0010">Activator</keyword>
<feature type="binding site" evidence="11">
    <location>
        <position position="37"/>
    </location>
    <ligand>
        <name>Zn(2+)</name>
        <dbReference type="ChEBI" id="CHEBI:29105"/>
    </ligand>
</feature>
<evidence type="ECO:0000256" key="9">
    <source>
        <dbReference type="ARBA" id="ARBA00049348"/>
    </source>
</evidence>
<proteinExistence type="inferred from homology"/>
<dbReference type="GO" id="GO:0032259">
    <property type="term" value="P:methylation"/>
    <property type="evidence" value="ECO:0007669"/>
    <property type="project" value="UniProtKB-KW"/>
</dbReference>